<keyword evidence="4" id="KW-1185">Reference proteome</keyword>
<comment type="caution">
    <text evidence="3">The sequence shown here is derived from an EMBL/GenBank/DDBJ whole genome shotgun (WGS) entry which is preliminary data.</text>
</comment>
<evidence type="ECO:0000259" key="2">
    <source>
        <dbReference type="Pfam" id="PF07811"/>
    </source>
</evidence>
<dbReference type="RefSeq" id="WP_115836223.1">
    <property type="nucleotide sequence ID" value="NZ_CP025086.1"/>
</dbReference>
<proteinExistence type="predicted"/>
<accession>A0A3D9Z1X6</accession>
<sequence>MLPRSDQNPQPRFRWLKLPVRFARDKRAATAVEFGLVALPLFAIIFAALQAAIVLMAEQELETAAEQAGRLVMTNQVSSTVGATNASGASIYQSQAQFTKQVCSFLVALFNCSNVMVNMQTASSWTTANTAAPSYATLQTNTWTYQTGSHTQANTDIVVLQVMYEWPVFGNFLGFNLANLANGKRLLMATSVFMNEPAQQ</sequence>
<keyword evidence="1" id="KW-0812">Transmembrane</keyword>
<gene>
    <name evidence="3" type="ORF">DES32_1749</name>
</gene>
<protein>
    <submittedName>
        <fullName evidence="3">Flp pilus assembly protein TadG</fullName>
    </submittedName>
</protein>
<evidence type="ECO:0000256" key="1">
    <source>
        <dbReference type="SAM" id="Phobius"/>
    </source>
</evidence>
<evidence type="ECO:0000313" key="3">
    <source>
        <dbReference type="EMBL" id="REF88108.1"/>
    </source>
</evidence>
<dbReference type="Pfam" id="PF07811">
    <property type="entry name" value="TadE"/>
    <property type="match status" value="1"/>
</dbReference>
<dbReference type="AlphaFoldDB" id="A0A3D9Z1X6"/>
<keyword evidence="1" id="KW-0472">Membrane</keyword>
<dbReference type="EMBL" id="QUMO01000002">
    <property type="protein sequence ID" value="REF88108.1"/>
    <property type="molecule type" value="Genomic_DNA"/>
</dbReference>
<organism evidence="3 4">
    <name type="scientific">Methylovirgula ligni</name>
    <dbReference type="NCBI Taxonomy" id="569860"/>
    <lineage>
        <taxon>Bacteria</taxon>
        <taxon>Pseudomonadati</taxon>
        <taxon>Pseudomonadota</taxon>
        <taxon>Alphaproteobacteria</taxon>
        <taxon>Hyphomicrobiales</taxon>
        <taxon>Beijerinckiaceae</taxon>
        <taxon>Methylovirgula</taxon>
    </lineage>
</organism>
<name>A0A3D9Z1X6_9HYPH</name>
<reference evidence="3 4" key="1">
    <citation type="submission" date="2018-08" db="EMBL/GenBank/DDBJ databases">
        <title>Genomic Encyclopedia of Type Strains, Phase IV (KMG-IV): sequencing the most valuable type-strain genomes for metagenomic binning, comparative biology and taxonomic classification.</title>
        <authorList>
            <person name="Goeker M."/>
        </authorList>
    </citation>
    <scope>NUCLEOTIDE SEQUENCE [LARGE SCALE GENOMIC DNA]</scope>
    <source>
        <strain evidence="3 4">BW863</strain>
    </source>
</reference>
<dbReference type="OrthoDB" id="7349713at2"/>
<dbReference type="InterPro" id="IPR012495">
    <property type="entry name" value="TadE-like_dom"/>
</dbReference>
<dbReference type="Proteomes" id="UP000256900">
    <property type="component" value="Unassembled WGS sequence"/>
</dbReference>
<evidence type="ECO:0000313" key="4">
    <source>
        <dbReference type="Proteomes" id="UP000256900"/>
    </source>
</evidence>
<feature type="transmembrane region" description="Helical" evidence="1">
    <location>
        <begin position="34"/>
        <end position="57"/>
    </location>
</feature>
<keyword evidence="1" id="KW-1133">Transmembrane helix</keyword>
<feature type="domain" description="TadE-like" evidence="2">
    <location>
        <begin position="29"/>
        <end position="70"/>
    </location>
</feature>